<name>A0A5C5RS49_9ACTN</name>
<dbReference type="RefSeq" id="WP_146489259.1">
    <property type="nucleotide sequence ID" value="NZ_VIGX01000026.1"/>
</dbReference>
<proteinExistence type="predicted"/>
<gene>
    <name evidence="1" type="ORF">FK530_22970</name>
</gene>
<sequence>MSIDEVALFTSLCEHLGMTVTAHELYEFDGTCSCGWDYMDAPDYDDDPDLDEMHRRHMRGEEGQL</sequence>
<dbReference type="EMBL" id="VIGX01000026">
    <property type="protein sequence ID" value="TWS25584.1"/>
    <property type="molecule type" value="Genomic_DNA"/>
</dbReference>
<accession>A0A5C5RS49</accession>
<keyword evidence="2" id="KW-1185">Reference proteome</keyword>
<reference evidence="1 2" key="1">
    <citation type="submission" date="2019-06" db="EMBL/GenBank/DDBJ databases">
        <title>Tsukamurella conjunctivitidis sp. nov., Tsukamurella assacharolytica sp. nov. and Tsukamurella sputae sp. nov. isolated from patients with conjunctivitis, bacteraemia (lymphoma) and respiratory infection (sputum) in Hong Kong.</title>
        <authorList>
            <person name="Teng J.L.L."/>
            <person name="Lee H.H."/>
            <person name="Fong J.Y.H."/>
            <person name="Fok K.M.N."/>
            <person name="Lau S.K.P."/>
            <person name="Woo P.C.Y."/>
        </authorList>
    </citation>
    <scope>NUCLEOTIDE SEQUENCE [LARGE SCALE GENOMIC DNA]</scope>
    <source>
        <strain evidence="1 2">HKU72</strain>
    </source>
</reference>
<dbReference type="AlphaFoldDB" id="A0A5C5RS49"/>
<comment type="caution">
    <text evidence="1">The sequence shown here is derived from an EMBL/GenBank/DDBJ whole genome shotgun (WGS) entry which is preliminary data.</text>
</comment>
<evidence type="ECO:0000313" key="2">
    <source>
        <dbReference type="Proteomes" id="UP000319375"/>
    </source>
</evidence>
<evidence type="ECO:0000313" key="1">
    <source>
        <dbReference type="EMBL" id="TWS25584.1"/>
    </source>
</evidence>
<dbReference type="Proteomes" id="UP000319375">
    <property type="component" value="Unassembled WGS sequence"/>
</dbReference>
<protein>
    <submittedName>
        <fullName evidence="1">Uncharacterized protein</fullName>
    </submittedName>
</protein>
<organism evidence="1 2">
    <name type="scientific">Tsukamurella conjunctivitidis</name>
    <dbReference type="NCBI Taxonomy" id="2592068"/>
    <lineage>
        <taxon>Bacteria</taxon>
        <taxon>Bacillati</taxon>
        <taxon>Actinomycetota</taxon>
        <taxon>Actinomycetes</taxon>
        <taxon>Mycobacteriales</taxon>
        <taxon>Tsukamurellaceae</taxon>
        <taxon>Tsukamurella</taxon>
    </lineage>
</organism>